<keyword evidence="2" id="KW-1185">Reference proteome</keyword>
<reference evidence="1 2" key="1">
    <citation type="submission" date="2023-08" db="EMBL/GenBank/DDBJ databases">
        <title>Methanolobus mangrovi sp. nov. and Methanolobus sediminis sp. nov, two novel methylotrophic methanogens isolated from mangrove sediments in China.</title>
        <authorList>
            <person name="Zhou J."/>
        </authorList>
    </citation>
    <scope>NUCLEOTIDE SEQUENCE [LARGE SCALE GENOMIC DNA]</scope>
    <source>
        <strain evidence="1 2">FTZ6</strain>
    </source>
</reference>
<evidence type="ECO:0000313" key="1">
    <source>
        <dbReference type="EMBL" id="WMW25054.1"/>
    </source>
</evidence>
<name>A0AA51UKH7_9EURY</name>
<evidence type="ECO:0000313" key="2">
    <source>
        <dbReference type="Proteomes" id="UP001182908"/>
    </source>
</evidence>
<protein>
    <submittedName>
        <fullName evidence="1">Uncharacterized protein</fullName>
    </submittedName>
</protein>
<dbReference type="RefSeq" id="WP_309310862.1">
    <property type="nucleotide sequence ID" value="NZ_CP133592.1"/>
</dbReference>
<dbReference type="GeneID" id="84233727"/>
<sequence length="88" mass="10135">MTVLNYALLIKNELLNEMSVNINELCGKSSVINGQDVVVENVKIETSRVVDIYKHPMYNIYMNHELKFKDVSLFDAVYHVSMHFGNGR</sequence>
<dbReference type="KEGG" id="mseb:RE474_13380"/>
<gene>
    <name evidence="1" type="ORF">RE474_13380</name>
</gene>
<organism evidence="1 2">
    <name type="scientific">Methanolobus sediminis</name>
    <dbReference type="NCBI Taxonomy" id="3072978"/>
    <lineage>
        <taxon>Archaea</taxon>
        <taxon>Methanobacteriati</taxon>
        <taxon>Methanobacteriota</taxon>
        <taxon>Stenosarchaea group</taxon>
        <taxon>Methanomicrobia</taxon>
        <taxon>Methanosarcinales</taxon>
        <taxon>Methanosarcinaceae</taxon>
        <taxon>Methanolobus</taxon>
    </lineage>
</organism>
<proteinExistence type="predicted"/>
<dbReference type="EMBL" id="CP133592">
    <property type="protein sequence ID" value="WMW25054.1"/>
    <property type="molecule type" value="Genomic_DNA"/>
</dbReference>
<dbReference type="AlphaFoldDB" id="A0AA51UKH7"/>
<accession>A0AA51UKH7</accession>
<dbReference type="Proteomes" id="UP001182908">
    <property type="component" value="Chromosome"/>
</dbReference>